<dbReference type="OrthoDB" id="9816557at2"/>
<keyword evidence="1" id="KW-0472">Membrane</keyword>
<evidence type="ECO:0000256" key="1">
    <source>
        <dbReference type="SAM" id="Phobius"/>
    </source>
</evidence>
<dbReference type="Proteomes" id="UP000281985">
    <property type="component" value="Unassembled WGS sequence"/>
</dbReference>
<gene>
    <name evidence="3" type="ORF">EAX61_05540</name>
</gene>
<comment type="caution">
    <text evidence="3">The sequence shown here is derived from an EMBL/GenBank/DDBJ whole genome shotgun (WGS) entry which is preliminary data.</text>
</comment>
<sequence length="215" mass="24477">MGKKLKLIIESLASGDKRFIKDNLNRILEVDDSGNQKFTGYYAGDNDTVYTSRAWSKKLIAKKKEAQRERLDIFEQEQEEALQKRKKKTLFMLLGFTVIIIGTIAIVYATWNNNDPSKTEPPMIDKIEPTPMSEFATTTTDSLYGNAIITGSDVNMREKPNLNADIIDFFPKEGERVMLLLPASDTLSWCKVTRKDGTTGWIYSEYVKKMPVSDE</sequence>
<dbReference type="AlphaFoldDB" id="A0A3M0GUE9"/>
<evidence type="ECO:0000259" key="2">
    <source>
        <dbReference type="PROSITE" id="PS51781"/>
    </source>
</evidence>
<proteinExistence type="predicted"/>
<feature type="transmembrane region" description="Helical" evidence="1">
    <location>
        <begin position="90"/>
        <end position="111"/>
    </location>
</feature>
<evidence type="ECO:0000313" key="4">
    <source>
        <dbReference type="Proteomes" id="UP000281985"/>
    </source>
</evidence>
<dbReference type="EMBL" id="REFV01000004">
    <property type="protein sequence ID" value="RMB60946.1"/>
    <property type="molecule type" value="Genomic_DNA"/>
</dbReference>
<dbReference type="SMART" id="SM00287">
    <property type="entry name" value="SH3b"/>
    <property type="match status" value="1"/>
</dbReference>
<dbReference type="Pfam" id="PF08239">
    <property type="entry name" value="SH3_3"/>
    <property type="match status" value="1"/>
</dbReference>
<evidence type="ECO:0000313" key="3">
    <source>
        <dbReference type="EMBL" id="RMB60946.1"/>
    </source>
</evidence>
<name>A0A3M0GUE9_9FLAO</name>
<dbReference type="PROSITE" id="PS51781">
    <property type="entry name" value="SH3B"/>
    <property type="match status" value="1"/>
</dbReference>
<keyword evidence="1" id="KW-0812">Transmembrane</keyword>
<dbReference type="RefSeq" id="WP_121916681.1">
    <property type="nucleotide sequence ID" value="NZ_REFV01000004.1"/>
</dbReference>
<protein>
    <submittedName>
        <fullName evidence="3">SH3 domain-containing protein</fullName>
    </submittedName>
</protein>
<reference evidence="3 4" key="1">
    <citation type="submission" date="2018-10" db="EMBL/GenBank/DDBJ databases">
        <title>Dokdonia luteus sp. nov., isolated from sea water.</title>
        <authorList>
            <person name="Zhou L.Y."/>
            <person name="Du Z.J."/>
        </authorList>
    </citation>
    <scope>NUCLEOTIDE SEQUENCE [LARGE SCALE GENOMIC DNA]</scope>
    <source>
        <strain evidence="3 4">SH27</strain>
    </source>
</reference>
<dbReference type="Gene3D" id="2.30.30.40">
    <property type="entry name" value="SH3 Domains"/>
    <property type="match status" value="1"/>
</dbReference>
<keyword evidence="1" id="KW-1133">Transmembrane helix</keyword>
<organism evidence="3 4">
    <name type="scientific">Dokdonia sinensis</name>
    <dbReference type="NCBI Taxonomy" id="2479847"/>
    <lineage>
        <taxon>Bacteria</taxon>
        <taxon>Pseudomonadati</taxon>
        <taxon>Bacteroidota</taxon>
        <taxon>Flavobacteriia</taxon>
        <taxon>Flavobacteriales</taxon>
        <taxon>Flavobacteriaceae</taxon>
        <taxon>Dokdonia</taxon>
    </lineage>
</organism>
<feature type="domain" description="SH3b" evidence="2">
    <location>
        <begin position="144"/>
        <end position="211"/>
    </location>
</feature>
<keyword evidence="4" id="KW-1185">Reference proteome</keyword>
<dbReference type="InterPro" id="IPR003646">
    <property type="entry name" value="SH3-like_bac-type"/>
</dbReference>
<accession>A0A3M0GUE9</accession>